<dbReference type="GO" id="GO:0003700">
    <property type="term" value="F:DNA-binding transcription factor activity"/>
    <property type="evidence" value="ECO:0007669"/>
    <property type="project" value="InterPro"/>
</dbReference>
<dbReference type="SUPFAM" id="SSF48008">
    <property type="entry name" value="GntR ligand-binding domain-like"/>
    <property type="match status" value="1"/>
</dbReference>
<dbReference type="Pfam" id="PF07729">
    <property type="entry name" value="FCD"/>
    <property type="match status" value="1"/>
</dbReference>
<dbReference type="Proteomes" id="UP000000602">
    <property type="component" value="Chromosome"/>
</dbReference>
<dbReference type="InterPro" id="IPR011711">
    <property type="entry name" value="GntR_C"/>
</dbReference>
<keyword evidence="1" id="KW-0805">Transcription regulation</keyword>
<dbReference type="InterPro" id="IPR008920">
    <property type="entry name" value="TF_FadR/GntR_C"/>
</dbReference>
<dbReference type="GO" id="GO:0003677">
    <property type="term" value="F:DNA binding"/>
    <property type="evidence" value="ECO:0007669"/>
    <property type="project" value="UniProtKB-KW"/>
</dbReference>
<dbReference type="Pfam" id="PF00392">
    <property type="entry name" value="GntR"/>
    <property type="match status" value="1"/>
</dbReference>
<dbReference type="Gene3D" id="1.20.120.530">
    <property type="entry name" value="GntR ligand-binding domain-like"/>
    <property type="match status" value="1"/>
</dbReference>
<evidence type="ECO:0000256" key="1">
    <source>
        <dbReference type="ARBA" id="ARBA00023015"/>
    </source>
</evidence>
<evidence type="ECO:0000256" key="2">
    <source>
        <dbReference type="ARBA" id="ARBA00023125"/>
    </source>
</evidence>
<protein>
    <submittedName>
        <fullName evidence="5">Related to transcription regulator (GntR-family)</fullName>
    </submittedName>
</protein>
<dbReference type="EMBL" id="CR522870">
    <property type="protein sequence ID" value="CAG36122.1"/>
    <property type="molecule type" value="Genomic_DNA"/>
</dbReference>
<dbReference type="Gene3D" id="1.10.10.10">
    <property type="entry name" value="Winged helix-like DNA-binding domain superfamily/Winged helix DNA-binding domain"/>
    <property type="match status" value="1"/>
</dbReference>
<evidence type="ECO:0000313" key="6">
    <source>
        <dbReference type="Proteomes" id="UP000000602"/>
    </source>
</evidence>
<proteinExistence type="predicted"/>
<name>Q6ANF2_DESPS</name>
<accession>Q6ANF2</accession>
<sequence>MRGMVNKKKTVQKKISRVARDLVYNYLRKRMQEGEILPGNSLNLTELSEHLQISRTPLRDALIRLEAEGIVTIYPRSKVIVNKLEKEDFQYLYEVIGSLENTLCIRGMPHYTASILDEMEEVVKEMRKSIYAEDIQQYDILHRKSHDYFLTVAPNLFAERILVPVQNRLWDLPRRNFVQRWFLDGCDEHDLIIRALREKNETDLRYYVKERHWDFEYNKEHIFAIYFH</sequence>
<dbReference type="PANTHER" id="PTHR43537:SF5">
    <property type="entry name" value="UXU OPERON TRANSCRIPTIONAL REGULATOR"/>
    <property type="match status" value="1"/>
</dbReference>
<keyword evidence="6" id="KW-1185">Reference proteome</keyword>
<evidence type="ECO:0000256" key="3">
    <source>
        <dbReference type="ARBA" id="ARBA00023163"/>
    </source>
</evidence>
<dbReference type="KEGG" id="dps:DP1393"/>
<feature type="domain" description="HTH gntR-type" evidence="4">
    <location>
        <begin position="17"/>
        <end position="84"/>
    </location>
</feature>
<dbReference type="InterPro" id="IPR000524">
    <property type="entry name" value="Tscrpt_reg_HTH_GntR"/>
</dbReference>
<reference evidence="6" key="1">
    <citation type="journal article" date="2004" name="Environ. Microbiol.">
        <title>The genome of Desulfotalea psychrophila, a sulfate-reducing bacterium from permanently cold Arctic sediments.</title>
        <authorList>
            <person name="Rabus R."/>
            <person name="Ruepp A."/>
            <person name="Frickey T."/>
            <person name="Rattei T."/>
            <person name="Fartmann B."/>
            <person name="Stark M."/>
            <person name="Bauer M."/>
            <person name="Zibat A."/>
            <person name="Lombardot T."/>
            <person name="Becker I."/>
            <person name="Amann J."/>
            <person name="Gellner K."/>
            <person name="Teeling H."/>
            <person name="Leuschner W.D."/>
            <person name="Gloeckner F.-O."/>
            <person name="Lupas A.N."/>
            <person name="Amann R."/>
            <person name="Klenk H.-P."/>
        </authorList>
    </citation>
    <scope>NUCLEOTIDE SEQUENCE [LARGE SCALE GENOMIC DNA]</scope>
    <source>
        <strain evidence="6">DSM 12343 / LSv54</strain>
    </source>
</reference>
<dbReference type="InterPro" id="IPR036390">
    <property type="entry name" value="WH_DNA-bd_sf"/>
</dbReference>
<dbReference type="PROSITE" id="PS50949">
    <property type="entry name" value="HTH_GNTR"/>
    <property type="match status" value="1"/>
</dbReference>
<organism evidence="5 6">
    <name type="scientific">Desulfotalea psychrophila (strain LSv54 / DSM 12343)</name>
    <dbReference type="NCBI Taxonomy" id="177439"/>
    <lineage>
        <taxon>Bacteria</taxon>
        <taxon>Pseudomonadati</taxon>
        <taxon>Thermodesulfobacteriota</taxon>
        <taxon>Desulfobulbia</taxon>
        <taxon>Desulfobulbales</taxon>
        <taxon>Desulfocapsaceae</taxon>
        <taxon>Desulfotalea</taxon>
    </lineage>
</organism>
<dbReference type="SMART" id="SM00345">
    <property type="entry name" value="HTH_GNTR"/>
    <property type="match status" value="1"/>
</dbReference>
<dbReference type="AlphaFoldDB" id="Q6ANF2"/>
<keyword evidence="3" id="KW-0804">Transcription</keyword>
<evidence type="ECO:0000313" key="5">
    <source>
        <dbReference type="EMBL" id="CAG36122.1"/>
    </source>
</evidence>
<dbReference type="InterPro" id="IPR036388">
    <property type="entry name" value="WH-like_DNA-bd_sf"/>
</dbReference>
<dbReference type="CDD" id="cd07377">
    <property type="entry name" value="WHTH_GntR"/>
    <property type="match status" value="1"/>
</dbReference>
<gene>
    <name evidence="5" type="ordered locus">DP1393</name>
</gene>
<evidence type="ECO:0000259" key="4">
    <source>
        <dbReference type="PROSITE" id="PS50949"/>
    </source>
</evidence>
<dbReference type="SUPFAM" id="SSF46785">
    <property type="entry name" value="Winged helix' DNA-binding domain"/>
    <property type="match status" value="1"/>
</dbReference>
<keyword evidence="2" id="KW-0238">DNA-binding</keyword>
<dbReference type="eggNOG" id="COG1802">
    <property type="taxonomic scope" value="Bacteria"/>
</dbReference>
<dbReference type="HOGENOM" id="CLU_017584_5_2_7"/>
<dbReference type="PANTHER" id="PTHR43537">
    <property type="entry name" value="TRANSCRIPTIONAL REGULATOR, GNTR FAMILY"/>
    <property type="match status" value="1"/>
</dbReference>
<dbReference type="STRING" id="177439.DP1393"/>